<keyword evidence="1" id="KW-0472">Membrane</keyword>
<reference evidence="2 3" key="1">
    <citation type="submission" date="2017-07" db="EMBL/GenBank/DDBJ databases">
        <title>A draft genome sequence of Komagataeibacter swingsii LMG 22125.</title>
        <authorList>
            <person name="Skraban J."/>
            <person name="Cleenwerck I."/>
            <person name="Vandamme P."/>
            <person name="Trcek J."/>
        </authorList>
    </citation>
    <scope>NUCLEOTIDE SEQUENCE [LARGE SCALE GENOMIC DNA]</scope>
    <source>
        <strain evidence="2 3">LMG 22125</strain>
    </source>
</reference>
<evidence type="ECO:0000313" key="2">
    <source>
        <dbReference type="EMBL" id="PYD68328.1"/>
    </source>
</evidence>
<feature type="transmembrane region" description="Helical" evidence="1">
    <location>
        <begin position="274"/>
        <end position="293"/>
    </location>
</feature>
<comment type="caution">
    <text evidence="2">The sequence shown here is derived from an EMBL/GenBank/DDBJ whole genome shotgun (WGS) entry which is preliminary data.</text>
</comment>
<keyword evidence="3" id="KW-1185">Reference proteome</keyword>
<dbReference type="PANTHER" id="PTHR30354:SF26">
    <property type="entry name" value="TRANSPORTER, PUTATIVE-RELATED"/>
    <property type="match status" value="1"/>
</dbReference>
<evidence type="ECO:0000313" key="3">
    <source>
        <dbReference type="Proteomes" id="UP000247371"/>
    </source>
</evidence>
<feature type="transmembrane region" description="Helical" evidence="1">
    <location>
        <begin position="344"/>
        <end position="368"/>
    </location>
</feature>
<organism evidence="2 3">
    <name type="scientific">Komagataeibacter swingsii</name>
    <dbReference type="NCBI Taxonomy" id="215220"/>
    <lineage>
        <taxon>Bacteria</taxon>
        <taxon>Pseudomonadati</taxon>
        <taxon>Pseudomonadota</taxon>
        <taxon>Alphaproteobacteria</taxon>
        <taxon>Acetobacterales</taxon>
        <taxon>Acetobacteraceae</taxon>
        <taxon>Komagataeibacter</taxon>
    </lineage>
</organism>
<accession>A0A2V4S8F0</accession>
<proteinExistence type="predicted"/>
<dbReference type="PANTHER" id="PTHR30354">
    <property type="entry name" value="GNT FAMILY GLUCONATE TRANSPORTER"/>
    <property type="match status" value="1"/>
</dbReference>
<feature type="transmembrane region" description="Helical" evidence="1">
    <location>
        <begin position="425"/>
        <end position="448"/>
    </location>
</feature>
<feature type="transmembrane region" description="Helical" evidence="1">
    <location>
        <begin position="6"/>
        <end position="22"/>
    </location>
</feature>
<dbReference type="EMBL" id="NKUB01000038">
    <property type="protein sequence ID" value="PYD68328.1"/>
    <property type="molecule type" value="Genomic_DNA"/>
</dbReference>
<feature type="transmembrane region" description="Helical" evidence="1">
    <location>
        <begin position="233"/>
        <end position="254"/>
    </location>
</feature>
<evidence type="ECO:0000256" key="1">
    <source>
        <dbReference type="SAM" id="Phobius"/>
    </source>
</evidence>
<feature type="transmembrane region" description="Helical" evidence="1">
    <location>
        <begin position="140"/>
        <end position="158"/>
    </location>
</feature>
<dbReference type="RefSeq" id="WP_110557791.1">
    <property type="nucleotide sequence ID" value="NZ_NKUB01000038.1"/>
</dbReference>
<feature type="transmembrane region" description="Helical" evidence="1">
    <location>
        <begin position="389"/>
        <end position="405"/>
    </location>
</feature>
<sequence length="450" mass="46225">MSVGMALLLAVVAICVVVFLIERVKLNPFLALLIASMLLGFAAGMPASRVVASFEGGAGQVLGQIASVIALGTMLGKMLEVSGGADRIAMTVVALAGPRRLDWAMMVIGLLVGLSVFFTVGFVILVPLAFSIARQTGRPILHVALPVTAALSVVQGYMPPHPGTMFALAAYHADIGRVIWMGAVVSVPVAIISGPLYTRFIVPRLPADAGAGAEHAHGHDAPRAQADLPGFGITLFTILAPMVLMLAGSATRFMGPAASSGWAVVLRFVGDPNVGLALAALLSFWTLGLRRGMTREKILACSNECLGPLASLLLMIGAGGGFGAELMDSGISDAIARAAVDMHVPLLFLAWGLAAGMRVAVGSATVAMSTTAGIVAPIMAHGSGTSPELLVLATGAGAVMFGPMNDSGFWQVRDALGLTVPQTLRTWSVIETLIGLAGLVMCVLLGWCGL</sequence>
<dbReference type="GO" id="GO:0015128">
    <property type="term" value="F:gluconate transmembrane transporter activity"/>
    <property type="evidence" value="ECO:0007669"/>
    <property type="project" value="InterPro"/>
</dbReference>
<protein>
    <submittedName>
        <fullName evidence="2">Permease DsdX</fullName>
    </submittedName>
</protein>
<dbReference type="GO" id="GO:0005886">
    <property type="term" value="C:plasma membrane"/>
    <property type="evidence" value="ECO:0007669"/>
    <property type="project" value="TreeGrafter"/>
</dbReference>
<dbReference type="NCBIfam" id="TIGR00791">
    <property type="entry name" value="gntP"/>
    <property type="match status" value="1"/>
</dbReference>
<dbReference type="Proteomes" id="UP000247371">
    <property type="component" value="Unassembled WGS sequence"/>
</dbReference>
<dbReference type="PIRSF" id="PIRSF002746">
    <property type="entry name" value="Gluconate_transporter"/>
    <property type="match status" value="1"/>
</dbReference>
<feature type="transmembrane region" description="Helical" evidence="1">
    <location>
        <begin position="29"/>
        <end position="47"/>
    </location>
</feature>
<feature type="transmembrane region" description="Helical" evidence="1">
    <location>
        <begin position="103"/>
        <end position="128"/>
    </location>
</feature>
<dbReference type="Pfam" id="PF02447">
    <property type="entry name" value="GntP_permease"/>
    <property type="match status" value="1"/>
</dbReference>
<keyword evidence="1" id="KW-1133">Transmembrane helix</keyword>
<name>A0A2V4S8F0_9PROT</name>
<gene>
    <name evidence="2" type="ORF">CFR76_15615</name>
</gene>
<dbReference type="InterPro" id="IPR003474">
    <property type="entry name" value="Glcn_transporter"/>
</dbReference>
<feature type="transmembrane region" description="Helical" evidence="1">
    <location>
        <begin position="305"/>
        <end position="324"/>
    </location>
</feature>
<keyword evidence="1" id="KW-0812">Transmembrane</keyword>
<feature type="transmembrane region" description="Helical" evidence="1">
    <location>
        <begin position="178"/>
        <end position="197"/>
    </location>
</feature>
<dbReference type="AlphaFoldDB" id="A0A2V4S8F0"/>